<gene>
    <name evidence="5" type="ORF">BB559_000388</name>
</gene>
<evidence type="ECO:0000256" key="2">
    <source>
        <dbReference type="ARBA" id="ARBA00023242"/>
    </source>
</evidence>
<dbReference type="GO" id="GO:0000981">
    <property type="term" value="F:DNA-binding transcription factor activity, RNA polymerase II-specific"/>
    <property type="evidence" value="ECO:0007669"/>
    <property type="project" value="InterPro"/>
</dbReference>
<dbReference type="CDD" id="cd00067">
    <property type="entry name" value="GAL4"/>
    <property type="match status" value="1"/>
</dbReference>
<evidence type="ECO:0000313" key="6">
    <source>
        <dbReference type="Proteomes" id="UP000245699"/>
    </source>
</evidence>
<organism evidence="5 6">
    <name type="scientific">Furculomyces boomerangus</name>
    <dbReference type="NCBI Taxonomy" id="61424"/>
    <lineage>
        <taxon>Eukaryota</taxon>
        <taxon>Fungi</taxon>
        <taxon>Fungi incertae sedis</taxon>
        <taxon>Zoopagomycota</taxon>
        <taxon>Kickxellomycotina</taxon>
        <taxon>Harpellomycetes</taxon>
        <taxon>Harpellales</taxon>
        <taxon>Harpellaceae</taxon>
        <taxon>Furculomyces</taxon>
    </lineage>
</organism>
<comment type="caution">
    <text evidence="5">The sequence shown here is derived from an EMBL/GenBank/DDBJ whole genome shotgun (WGS) entry which is preliminary data.</text>
</comment>
<keyword evidence="1" id="KW-0479">Metal-binding</keyword>
<dbReference type="PANTHER" id="PTHR47659:SF7">
    <property type="entry name" value="FUNGAL TRANSCRIPTIONAL REGULATORY PROTEIN, N-TERMINAL DOMAIN-CONTAINING PROTEIN"/>
    <property type="match status" value="1"/>
</dbReference>
<dbReference type="GO" id="GO:0008270">
    <property type="term" value="F:zinc ion binding"/>
    <property type="evidence" value="ECO:0007669"/>
    <property type="project" value="InterPro"/>
</dbReference>
<feature type="region of interest" description="Disordered" evidence="3">
    <location>
        <begin position="95"/>
        <end position="114"/>
    </location>
</feature>
<protein>
    <recommendedName>
        <fullName evidence="4">Zn(2)-C6 fungal-type domain-containing protein</fullName>
    </recommendedName>
</protein>
<dbReference type="STRING" id="61424.A0A2T9Z5H7"/>
<name>A0A2T9Z5H7_9FUNG</name>
<dbReference type="Gene3D" id="4.10.240.10">
    <property type="entry name" value="Zn(2)-C6 fungal-type DNA-binding domain"/>
    <property type="match status" value="1"/>
</dbReference>
<dbReference type="InterPro" id="IPR001138">
    <property type="entry name" value="Zn2Cys6_DnaBD"/>
</dbReference>
<dbReference type="InterPro" id="IPR036864">
    <property type="entry name" value="Zn2-C6_fun-type_DNA-bd_sf"/>
</dbReference>
<dbReference type="AlphaFoldDB" id="A0A2T9Z5H7"/>
<keyword evidence="6" id="KW-1185">Reference proteome</keyword>
<evidence type="ECO:0000256" key="3">
    <source>
        <dbReference type="SAM" id="MobiDB-lite"/>
    </source>
</evidence>
<dbReference type="EMBL" id="MBFT01000018">
    <property type="protein sequence ID" value="PVU99819.1"/>
    <property type="molecule type" value="Genomic_DNA"/>
</dbReference>
<dbReference type="InterPro" id="IPR050335">
    <property type="entry name" value="ERT1_acuK_gluconeogen_tf"/>
</dbReference>
<accession>A0A2T9Z5H7</accession>
<dbReference type="SMART" id="SM00066">
    <property type="entry name" value="GAL4"/>
    <property type="match status" value="1"/>
</dbReference>
<dbReference type="PROSITE" id="PS50048">
    <property type="entry name" value="ZN2_CY6_FUNGAL_2"/>
    <property type="match status" value="1"/>
</dbReference>
<feature type="domain" description="Zn(2)-C6 fungal-type" evidence="4">
    <location>
        <begin position="29"/>
        <end position="60"/>
    </location>
</feature>
<feature type="compositionally biased region" description="Polar residues" evidence="3">
    <location>
        <begin position="96"/>
        <end position="106"/>
    </location>
</feature>
<sequence length="529" mass="61680">MQNFSNQNLINYQYVSKGLRPKRIQVKNACTNCQKACKKCDDGRPCQRCVKYNIADSCVNSKRKERKKGIKRGPYKKRNKRVFDTNNKFPDIFRVSSMTSMSNNEQRNSERDFSSHENAYLSSDYKNNSYKESESQSSSEERLINIINAKSKKPLKLLSELASTRISSNNADRSQSAGPELYIRKNKRAMYDAPEENMKPSKDKQVRYLNTAFNNAHISSKDNTRYYSQEPTSDYNDNYKKHRMQQLHENYSETRYYRNSDIFSKYQTIPQIHNNNNLFYSGNPENSYKESYNVGYEHTSTSYHKSVYKSQYTNLENHTKRNIFDVYQNIGNNNNKNISEMSIRNLSEHKEKIIDNYGEGSDNTEYLIERKNSRNSGYENKSFGSPGFQEYDRTSTKVADTIYLHETNNRNYHSYSRSNDERLRNGLLCDSEVNLKPPSNEGFISSGSERSSSEIIKVRDYTSLKKYHKSSPSSTYKEEYFDTKNLFGGEKSKSSLDLRLRPVSRSHSENVENVNLPPIKAFFSELQSK</sequence>
<evidence type="ECO:0000259" key="4">
    <source>
        <dbReference type="PROSITE" id="PS50048"/>
    </source>
</evidence>
<reference evidence="5 6" key="1">
    <citation type="journal article" date="2018" name="MBio">
        <title>Comparative Genomics Reveals the Core Gene Toolbox for the Fungus-Insect Symbiosis.</title>
        <authorList>
            <person name="Wang Y."/>
            <person name="Stata M."/>
            <person name="Wang W."/>
            <person name="Stajich J.E."/>
            <person name="White M.M."/>
            <person name="Moncalvo J.M."/>
        </authorList>
    </citation>
    <scope>NUCLEOTIDE SEQUENCE [LARGE SCALE GENOMIC DNA]</scope>
    <source>
        <strain evidence="5 6">AUS-77-4</strain>
    </source>
</reference>
<dbReference type="OrthoDB" id="5575144at2759"/>
<dbReference type="PANTHER" id="PTHR47659">
    <property type="entry name" value="ZN(II)2CYS6 TRANSCRIPTION FACTOR (EUROFUNG)-RELATED"/>
    <property type="match status" value="1"/>
</dbReference>
<dbReference type="Proteomes" id="UP000245699">
    <property type="component" value="Unassembled WGS sequence"/>
</dbReference>
<keyword evidence="2" id="KW-0539">Nucleus</keyword>
<proteinExistence type="predicted"/>
<evidence type="ECO:0000313" key="5">
    <source>
        <dbReference type="EMBL" id="PVU99819.1"/>
    </source>
</evidence>
<evidence type="ECO:0000256" key="1">
    <source>
        <dbReference type="ARBA" id="ARBA00022723"/>
    </source>
</evidence>